<dbReference type="RefSeq" id="WP_162629220.1">
    <property type="nucleotide sequence ID" value="NZ_LS483250.1"/>
</dbReference>
<dbReference type="KEGG" id="mya:MORIYA_0669"/>
<dbReference type="Proteomes" id="UP000250163">
    <property type="component" value="Chromosome MORIYA"/>
</dbReference>
<proteinExistence type="predicted"/>
<evidence type="ECO:0008006" key="3">
    <source>
        <dbReference type="Google" id="ProtNLM"/>
    </source>
</evidence>
<dbReference type="InterPro" id="IPR009211">
    <property type="entry name" value="TagJ"/>
</dbReference>
<dbReference type="Gene3D" id="1.25.40.10">
    <property type="entry name" value="Tetratricopeptide repeat domain"/>
    <property type="match status" value="1"/>
</dbReference>
<name>A0A330LJ31_9GAMM</name>
<sequence>MQEIKQLIEAGKLQDAISYCQAILKKQPLETDIRSAYIELLCVNGELDKADKQINLLLSQAPDTAIGGKNVQQLIRAQQSRVDFSQGGATAEVFSDVDAELKAIVALQVAIKDQNNADVVSLCAALESARYQSSPTQPRDLDDSLAGYLEVLGTNGKFYLVKFSQISVLEWQAPTSILEQVWRRVHIDIINGPSGDAFIPLTYLNSQSDAEKLGRETDWQAMSQAANNEQSMYQGVGHKMLLIGESAQQLTYFTRDLDVQETEVDTSPQAALV</sequence>
<accession>A0A330LJ31</accession>
<dbReference type="InterPro" id="IPR011990">
    <property type="entry name" value="TPR-like_helical_dom_sf"/>
</dbReference>
<gene>
    <name evidence="1" type="ORF">MORIYA_0669</name>
</gene>
<reference evidence="2" key="1">
    <citation type="submission" date="2018-05" db="EMBL/GenBank/DDBJ databases">
        <authorList>
            <person name="Cea G.-C."/>
            <person name="William W."/>
        </authorList>
    </citation>
    <scope>NUCLEOTIDE SEQUENCE [LARGE SCALE GENOMIC DNA]</scope>
    <source>
        <strain evidence="2">DB21MT 5</strain>
    </source>
</reference>
<evidence type="ECO:0000313" key="1">
    <source>
        <dbReference type="EMBL" id="SQD77147.1"/>
    </source>
</evidence>
<protein>
    <recommendedName>
        <fullName evidence="3">Protein of avirulence locus ImpE</fullName>
    </recommendedName>
</protein>
<dbReference type="EMBL" id="LS483250">
    <property type="protein sequence ID" value="SQD77147.1"/>
    <property type="molecule type" value="Genomic_DNA"/>
</dbReference>
<dbReference type="SUPFAM" id="SSF144059">
    <property type="entry name" value="ImpE-like"/>
    <property type="match status" value="1"/>
</dbReference>
<evidence type="ECO:0000313" key="2">
    <source>
        <dbReference type="Proteomes" id="UP000250163"/>
    </source>
</evidence>
<organism evidence="1 2">
    <name type="scientific">Moritella yayanosii</name>
    <dbReference type="NCBI Taxonomy" id="69539"/>
    <lineage>
        <taxon>Bacteria</taxon>
        <taxon>Pseudomonadati</taxon>
        <taxon>Pseudomonadota</taxon>
        <taxon>Gammaproteobacteria</taxon>
        <taxon>Alteromonadales</taxon>
        <taxon>Moritellaceae</taxon>
        <taxon>Moritella</taxon>
    </lineage>
</organism>
<dbReference type="Pfam" id="PF07024">
    <property type="entry name" value="ImpE"/>
    <property type="match status" value="1"/>
</dbReference>
<dbReference type="AlphaFoldDB" id="A0A330LJ31"/>
<dbReference type="Pfam" id="PF14559">
    <property type="entry name" value="TPR_19"/>
    <property type="match status" value="1"/>
</dbReference>
<keyword evidence="2" id="KW-1185">Reference proteome</keyword>